<dbReference type="EMBL" id="BPLF01000006">
    <property type="protein sequence ID" value="GIX66083.1"/>
    <property type="molecule type" value="Genomic_DNA"/>
</dbReference>
<gene>
    <name evidence="1" type="ORF">BcabD6B2_55190</name>
</gene>
<reference evidence="1 2" key="1">
    <citation type="submission" date="2021-06" db="EMBL/GenBank/DDBJ databases">
        <title>Genome sequence of Babesia caballi.</title>
        <authorList>
            <person name="Yamagishi J."/>
            <person name="Kidaka T."/>
            <person name="Ochi A."/>
        </authorList>
    </citation>
    <scope>NUCLEOTIDE SEQUENCE [LARGE SCALE GENOMIC DNA]</scope>
    <source>
        <strain evidence="1">USDA-D6B2</strain>
    </source>
</reference>
<dbReference type="RefSeq" id="XP_067718152.1">
    <property type="nucleotide sequence ID" value="XM_067862051.1"/>
</dbReference>
<organism evidence="1 2">
    <name type="scientific">Babesia caballi</name>
    <dbReference type="NCBI Taxonomy" id="5871"/>
    <lineage>
        <taxon>Eukaryota</taxon>
        <taxon>Sar</taxon>
        <taxon>Alveolata</taxon>
        <taxon>Apicomplexa</taxon>
        <taxon>Aconoidasida</taxon>
        <taxon>Piroplasmida</taxon>
        <taxon>Babesiidae</taxon>
        <taxon>Babesia</taxon>
    </lineage>
</organism>
<dbReference type="AlphaFoldDB" id="A0AAV4M1N8"/>
<protein>
    <submittedName>
        <fullName evidence="1">Secreted antigen 1</fullName>
    </submittedName>
</protein>
<evidence type="ECO:0000313" key="2">
    <source>
        <dbReference type="Proteomes" id="UP001497744"/>
    </source>
</evidence>
<name>A0AAV4M1N8_BABCB</name>
<proteinExistence type="predicted"/>
<accession>A0AAV4M1N8</accession>
<sequence length="348" mass="38788">MEFIFADIILDGAKIGSFYLRTNNRGIGKNRYFELCCGLRFLNFNASEKLKQSGGGGWSGMRCNETDSDLCHWLTKPSNPGSGMFAGGFSRDDLNGTSGNQIATKIGKQLDLNGDLYGFLLAALFLPPWLPEKTANACLFLRQLCDEISKTGAENKLPGEYADDYEAIKRICKKLIEAFPKLIKENNHGLLALAHNGSKDLSPYKVEQQFDDCFDFLKEYLPDLIESLEHMKRQSGSWTAENIKNVRTQGPFLYGFTFTDKCKPSNIESQGQSELTQAIEDVLRDLLELNQILNPTSHAVAIGLGVVSSLLILFRRPPYVSKLIGFTKNSKRSEGAMSLVNRCDLGRQ</sequence>
<evidence type="ECO:0000313" key="1">
    <source>
        <dbReference type="EMBL" id="GIX66083.1"/>
    </source>
</evidence>
<keyword evidence="2" id="KW-1185">Reference proteome</keyword>
<comment type="caution">
    <text evidence="1">The sequence shown here is derived from an EMBL/GenBank/DDBJ whole genome shotgun (WGS) entry which is preliminary data.</text>
</comment>
<dbReference type="GeneID" id="94197564"/>
<dbReference type="Proteomes" id="UP001497744">
    <property type="component" value="Unassembled WGS sequence"/>
</dbReference>